<evidence type="ECO:0000313" key="2">
    <source>
        <dbReference type="Proteomes" id="UP001147760"/>
    </source>
</evidence>
<sequence length="148" mass="17028">MFLHRFILGRPKHVMVMKSAGLKRSPIDIEPLYKRLRPTRTSISIASSAKTHTHFRPSPPNQINGEHDIEWLNLATENSHYPRLRVAEESARSWYTGIVAFRQDMRDLAQEAIDNSKVPESPGQFLEVHMDMFPLIRVCRGFGSVGFR</sequence>
<comment type="caution">
    <text evidence="1">The sequence shown here is derived from an EMBL/GenBank/DDBJ whole genome shotgun (WGS) entry which is preliminary data.</text>
</comment>
<proteinExistence type="predicted"/>
<protein>
    <submittedName>
        <fullName evidence="1">Uncharacterized protein</fullName>
    </submittedName>
</protein>
<keyword evidence="2" id="KW-1185">Reference proteome</keyword>
<evidence type="ECO:0000313" key="1">
    <source>
        <dbReference type="EMBL" id="KAJ5472299.1"/>
    </source>
</evidence>
<dbReference type="EMBL" id="JAPWDO010000004">
    <property type="protein sequence ID" value="KAJ5472299.1"/>
    <property type="molecule type" value="Genomic_DNA"/>
</dbReference>
<name>A0A9X0BM49_9EURO</name>
<gene>
    <name evidence="1" type="ORF">N7530_006300</name>
</gene>
<reference evidence="1" key="1">
    <citation type="submission" date="2022-12" db="EMBL/GenBank/DDBJ databases">
        <authorList>
            <person name="Petersen C."/>
        </authorList>
    </citation>
    <scope>NUCLEOTIDE SEQUENCE</scope>
    <source>
        <strain evidence="1">IBT 17660</strain>
    </source>
</reference>
<organism evidence="1 2">
    <name type="scientific">Penicillium desertorum</name>
    <dbReference type="NCBI Taxonomy" id="1303715"/>
    <lineage>
        <taxon>Eukaryota</taxon>
        <taxon>Fungi</taxon>
        <taxon>Dikarya</taxon>
        <taxon>Ascomycota</taxon>
        <taxon>Pezizomycotina</taxon>
        <taxon>Eurotiomycetes</taxon>
        <taxon>Eurotiomycetidae</taxon>
        <taxon>Eurotiales</taxon>
        <taxon>Aspergillaceae</taxon>
        <taxon>Penicillium</taxon>
    </lineage>
</organism>
<accession>A0A9X0BM49</accession>
<dbReference type="AlphaFoldDB" id="A0A9X0BM49"/>
<reference evidence="1" key="2">
    <citation type="journal article" date="2023" name="IMA Fungus">
        <title>Comparative genomic study of the Penicillium genus elucidates a diverse pangenome and 15 lateral gene transfer events.</title>
        <authorList>
            <person name="Petersen C."/>
            <person name="Sorensen T."/>
            <person name="Nielsen M.R."/>
            <person name="Sondergaard T.E."/>
            <person name="Sorensen J.L."/>
            <person name="Fitzpatrick D.A."/>
            <person name="Frisvad J.C."/>
            <person name="Nielsen K.L."/>
        </authorList>
    </citation>
    <scope>NUCLEOTIDE SEQUENCE</scope>
    <source>
        <strain evidence="1">IBT 17660</strain>
    </source>
</reference>
<dbReference type="Proteomes" id="UP001147760">
    <property type="component" value="Unassembled WGS sequence"/>
</dbReference>
<dbReference type="OrthoDB" id="4367986at2759"/>